<comment type="function">
    <text evidence="8">Probably functions as a manganese efflux pump.</text>
</comment>
<feature type="transmembrane region" description="Helical" evidence="8">
    <location>
        <begin position="132"/>
        <end position="155"/>
    </location>
</feature>
<sequence>MDAFSLLGIAMALAMDAFAVALAAGAVLCPLTFRPCFRLAFHFGLFQAMMPVIGWSAGQTLQAFTVAWSHWVAFGLLLFIGVRMIREAITAGRDTKKQRDPSRGTTMVMLSVATSIDALAVGLSLAMLKVTIWFPALVIGLVACGFTVMGLCFGTRVGQRWGKQAEVTGGAILIGIGVKILVCALFFDSSAGGSL</sequence>
<comment type="subcellular location">
    <subcellularLocation>
        <location evidence="8">Cell membrane</location>
        <topology evidence="8">Multi-pass membrane protein</topology>
    </subcellularLocation>
</comment>
<evidence type="ECO:0000256" key="8">
    <source>
        <dbReference type="HAMAP-Rule" id="MF_01521"/>
    </source>
</evidence>
<dbReference type="KEGG" id="dog:HP555_02675"/>
<name>A0A7T5VBJ2_9BACT</name>
<keyword evidence="10" id="KW-1185">Reference proteome</keyword>
<keyword evidence="4 8" id="KW-1133">Transmembrane helix</keyword>
<dbReference type="GO" id="GO:0005886">
    <property type="term" value="C:plasma membrane"/>
    <property type="evidence" value="ECO:0007669"/>
    <property type="project" value="UniProtKB-SubCell"/>
</dbReference>
<evidence type="ECO:0000256" key="3">
    <source>
        <dbReference type="ARBA" id="ARBA00022692"/>
    </source>
</evidence>
<dbReference type="RefSeq" id="WP_233249232.1">
    <property type="nucleotide sequence ID" value="NZ_CP054140.1"/>
</dbReference>
<dbReference type="Proteomes" id="UP000596092">
    <property type="component" value="Chromosome"/>
</dbReference>
<evidence type="ECO:0000256" key="4">
    <source>
        <dbReference type="ARBA" id="ARBA00022989"/>
    </source>
</evidence>
<keyword evidence="5 8" id="KW-0406">Ion transport</keyword>
<dbReference type="HAMAP" id="MF_01521">
    <property type="entry name" value="MntP_pump"/>
    <property type="match status" value="1"/>
</dbReference>
<evidence type="ECO:0000313" key="10">
    <source>
        <dbReference type="Proteomes" id="UP000596092"/>
    </source>
</evidence>
<keyword evidence="3 8" id="KW-0812">Transmembrane</keyword>
<dbReference type="PANTHER" id="PTHR35529:SF1">
    <property type="entry name" value="MANGANESE EFFLUX PUMP MNTP-RELATED"/>
    <property type="match status" value="1"/>
</dbReference>
<evidence type="ECO:0000256" key="1">
    <source>
        <dbReference type="ARBA" id="ARBA00022448"/>
    </source>
</evidence>
<protein>
    <recommendedName>
        <fullName evidence="8">Putative manganese efflux pump MntP</fullName>
    </recommendedName>
</protein>
<dbReference type="InterPro" id="IPR022929">
    <property type="entry name" value="Put_MntP"/>
</dbReference>
<dbReference type="AlphaFoldDB" id="A0A7T5VBJ2"/>
<feature type="transmembrane region" description="Helical" evidence="8">
    <location>
        <begin position="63"/>
        <end position="85"/>
    </location>
</feature>
<feature type="transmembrane region" description="Helical" evidence="8">
    <location>
        <begin position="36"/>
        <end position="57"/>
    </location>
</feature>
<keyword evidence="1 8" id="KW-0813">Transport</keyword>
<evidence type="ECO:0000256" key="5">
    <source>
        <dbReference type="ARBA" id="ARBA00023065"/>
    </source>
</evidence>
<feature type="transmembrane region" description="Helical" evidence="8">
    <location>
        <begin position="6"/>
        <end position="29"/>
    </location>
</feature>
<keyword evidence="6 8" id="KW-0472">Membrane</keyword>
<evidence type="ECO:0000256" key="7">
    <source>
        <dbReference type="ARBA" id="ARBA00023211"/>
    </source>
</evidence>
<dbReference type="EMBL" id="CP054140">
    <property type="protein sequence ID" value="QQG64844.1"/>
    <property type="molecule type" value="Genomic_DNA"/>
</dbReference>
<dbReference type="GO" id="GO:0005384">
    <property type="term" value="F:manganese ion transmembrane transporter activity"/>
    <property type="evidence" value="ECO:0007669"/>
    <property type="project" value="UniProtKB-UniRule"/>
</dbReference>
<dbReference type="InterPro" id="IPR003810">
    <property type="entry name" value="Mntp/YtaF"/>
</dbReference>
<organism evidence="9 10">
    <name type="scientific">Desulfobulbus oligotrophicus</name>
    <dbReference type="NCBI Taxonomy" id="1909699"/>
    <lineage>
        <taxon>Bacteria</taxon>
        <taxon>Pseudomonadati</taxon>
        <taxon>Thermodesulfobacteriota</taxon>
        <taxon>Desulfobulbia</taxon>
        <taxon>Desulfobulbales</taxon>
        <taxon>Desulfobulbaceae</taxon>
        <taxon>Desulfobulbus</taxon>
    </lineage>
</organism>
<accession>A0A7T5VBJ2</accession>
<evidence type="ECO:0000256" key="2">
    <source>
        <dbReference type="ARBA" id="ARBA00022475"/>
    </source>
</evidence>
<gene>
    <name evidence="8" type="primary">mntP</name>
    <name evidence="9" type="ORF">HP555_02675</name>
</gene>
<keyword evidence="7 8" id="KW-0464">Manganese</keyword>
<dbReference type="Pfam" id="PF02659">
    <property type="entry name" value="Mntp"/>
    <property type="match status" value="1"/>
</dbReference>
<keyword evidence="2 8" id="KW-1003">Cell membrane</keyword>
<feature type="transmembrane region" description="Helical" evidence="8">
    <location>
        <begin position="106"/>
        <end position="126"/>
    </location>
</feature>
<dbReference type="PANTHER" id="PTHR35529">
    <property type="entry name" value="MANGANESE EFFLUX PUMP MNTP-RELATED"/>
    <property type="match status" value="1"/>
</dbReference>
<reference evidence="9 10" key="1">
    <citation type="submission" date="2020-05" db="EMBL/GenBank/DDBJ databases">
        <title>Complete genome of Desulfobulbus oligotrophicus.</title>
        <authorList>
            <person name="Podar M."/>
        </authorList>
    </citation>
    <scope>NUCLEOTIDE SEQUENCE [LARGE SCALE GENOMIC DNA]</scope>
    <source>
        <strain evidence="9 10">Prop6</strain>
    </source>
</reference>
<proteinExistence type="inferred from homology"/>
<evidence type="ECO:0000313" key="9">
    <source>
        <dbReference type="EMBL" id="QQG64844.1"/>
    </source>
</evidence>
<feature type="transmembrane region" description="Helical" evidence="8">
    <location>
        <begin position="167"/>
        <end position="187"/>
    </location>
</feature>
<evidence type="ECO:0000256" key="6">
    <source>
        <dbReference type="ARBA" id="ARBA00023136"/>
    </source>
</evidence>
<comment type="similarity">
    <text evidence="8">Belongs to the MntP (TC 9.B.29) family.</text>
</comment>